<sequence>MAVSMLSSPNHETWQNNEFETYVQDNWNANAHDFRDCVISIETILDLVASGVSGVDKSLTDTFPQHLENLKDNIDDLKVLLKQCVPQHSDQENSSKSLRTTMNSNYTFGENSTFNGPMFMGNEFKAQGSISFGVPAQSHPNQAKLEIGRSRHIQQAATQLYRAFGLACGEHHTHYASLKLTTSSDHISQIQFTLIMQHYGVLTAPGGEERMGSPVPLLLRIESHLMGTISRTLTPPDNGHLAHISDVLPHRLKRKIDELNTRVIDAQQESSQDNSNATHEQLQNIVNDHVSSKKLRRCVKSVTFADTEKTLFEQEEANHRTTELPVLPNFCDNNDFCRYIDVTFRERCIGNDYEALGYLLDCPGSLRHSIYISSELQHSNSRRTRLNSSHGHLLGGSSLKQLTRSRNRDGALSMVDWVMVEKQLATAVMQFHATPWLEQYWDSDHVLVKKTPSETKVRKNPSLGTSQQVNSYESYLEVTIEKTDNLKLKQPLQKSTAFVQNPTLFRFGVMLLESAYGRSLRELQRPMDKDPYGDRNTEYYTAMRLLENVSKKVGWARANIIRKCIDFSKEQGFDLQSIQSQERYYEGVVEQLDFVEQRFRDLGL</sequence>
<gene>
    <name evidence="1" type="ORF">H2198_003751</name>
</gene>
<comment type="caution">
    <text evidence="1">The sequence shown here is derived from an EMBL/GenBank/DDBJ whole genome shotgun (WGS) entry which is preliminary data.</text>
</comment>
<dbReference type="EMBL" id="JAPDRQ010000052">
    <property type="protein sequence ID" value="KAJ9658321.1"/>
    <property type="molecule type" value="Genomic_DNA"/>
</dbReference>
<accession>A0ACC3AAS8</accession>
<keyword evidence="2" id="KW-1185">Reference proteome</keyword>
<protein>
    <submittedName>
        <fullName evidence="1">Uncharacterized protein</fullName>
    </submittedName>
</protein>
<name>A0ACC3AAS8_9EURO</name>
<evidence type="ECO:0000313" key="1">
    <source>
        <dbReference type="EMBL" id="KAJ9658321.1"/>
    </source>
</evidence>
<organism evidence="1 2">
    <name type="scientific">Neophaeococcomyces mojaviensis</name>
    <dbReference type="NCBI Taxonomy" id="3383035"/>
    <lineage>
        <taxon>Eukaryota</taxon>
        <taxon>Fungi</taxon>
        <taxon>Dikarya</taxon>
        <taxon>Ascomycota</taxon>
        <taxon>Pezizomycotina</taxon>
        <taxon>Eurotiomycetes</taxon>
        <taxon>Chaetothyriomycetidae</taxon>
        <taxon>Chaetothyriales</taxon>
        <taxon>Chaetothyriales incertae sedis</taxon>
        <taxon>Neophaeococcomyces</taxon>
    </lineage>
</organism>
<dbReference type="Proteomes" id="UP001172386">
    <property type="component" value="Unassembled WGS sequence"/>
</dbReference>
<evidence type="ECO:0000313" key="2">
    <source>
        <dbReference type="Proteomes" id="UP001172386"/>
    </source>
</evidence>
<reference evidence="1" key="1">
    <citation type="submission" date="2022-10" db="EMBL/GenBank/DDBJ databases">
        <title>Culturing micro-colonial fungi from biological soil crusts in the Mojave desert and describing Neophaeococcomyces mojavensis, and introducing the new genera and species Taxawa tesnikishii.</title>
        <authorList>
            <person name="Kurbessoian T."/>
            <person name="Stajich J.E."/>
        </authorList>
    </citation>
    <scope>NUCLEOTIDE SEQUENCE</scope>
    <source>
        <strain evidence="1">JES_112</strain>
    </source>
</reference>
<proteinExistence type="predicted"/>